<dbReference type="EMBL" id="JAOQAZ010000020">
    <property type="protein sequence ID" value="KAJ4255482.1"/>
    <property type="molecule type" value="Genomic_DNA"/>
</dbReference>
<evidence type="ECO:0000313" key="2">
    <source>
        <dbReference type="Proteomes" id="UP001152049"/>
    </source>
</evidence>
<evidence type="ECO:0000313" key="1">
    <source>
        <dbReference type="EMBL" id="KAJ4255482.1"/>
    </source>
</evidence>
<organism evidence="1 2">
    <name type="scientific">Fusarium torreyae</name>
    <dbReference type="NCBI Taxonomy" id="1237075"/>
    <lineage>
        <taxon>Eukaryota</taxon>
        <taxon>Fungi</taxon>
        <taxon>Dikarya</taxon>
        <taxon>Ascomycota</taxon>
        <taxon>Pezizomycotina</taxon>
        <taxon>Sordariomycetes</taxon>
        <taxon>Hypocreomycetidae</taxon>
        <taxon>Hypocreales</taxon>
        <taxon>Nectriaceae</taxon>
        <taxon>Fusarium</taxon>
    </lineage>
</organism>
<accession>A0A9W8VCC9</accession>
<keyword evidence="2" id="KW-1185">Reference proteome</keyword>
<dbReference type="AlphaFoldDB" id="A0A9W8VCC9"/>
<sequence>MAQVTLAARRRVVKWAKNEILGDPSVDLEDRISHIEPFILTRSCSRDMSHLLGEVVELLLAPALIFSSIT</sequence>
<dbReference type="Proteomes" id="UP001152049">
    <property type="component" value="Unassembled WGS sequence"/>
</dbReference>
<protein>
    <submittedName>
        <fullName evidence="1">Uncharacterized protein</fullName>
    </submittedName>
</protein>
<gene>
    <name evidence="1" type="ORF">NW762_009477</name>
</gene>
<name>A0A9W8VCC9_9HYPO</name>
<comment type="caution">
    <text evidence="1">The sequence shown here is derived from an EMBL/GenBank/DDBJ whole genome shotgun (WGS) entry which is preliminary data.</text>
</comment>
<reference evidence="1" key="1">
    <citation type="submission" date="2022-09" db="EMBL/GenBank/DDBJ databases">
        <title>Fusarium specimens isolated from Avocado Roots.</title>
        <authorList>
            <person name="Stajich J."/>
            <person name="Roper C."/>
            <person name="Heimlech-Rivalta G."/>
        </authorList>
    </citation>
    <scope>NUCLEOTIDE SEQUENCE</scope>
    <source>
        <strain evidence="1">CF00136</strain>
    </source>
</reference>
<proteinExistence type="predicted"/>